<dbReference type="SUPFAM" id="SSF88946">
    <property type="entry name" value="Sigma2 domain of RNA polymerase sigma factors"/>
    <property type="match status" value="1"/>
</dbReference>
<reference evidence="8 9" key="1">
    <citation type="submission" date="2016-06" db="EMBL/GenBank/DDBJ databases">
        <authorList>
            <person name="Kjaerup R.B."/>
            <person name="Dalgaard T.S."/>
            <person name="Juul-Madsen H.R."/>
        </authorList>
    </citation>
    <scope>NUCLEOTIDE SEQUENCE [LARGE SCALE GENOMIC DNA]</scope>
    <source>
        <strain evidence="8">2</strain>
    </source>
</reference>
<proteinExistence type="inferred from homology"/>
<keyword evidence="5" id="KW-0804">Transcription</keyword>
<dbReference type="EMBL" id="FLQY01000064">
    <property type="protein sequence ID" value="SBT05509.1"/>
    <property type="molecule type" value="Genomic_DNA"/>
</dbReference>
<keyword evidence="3" id="KW-0731">Sigma factor</keyword>
<dbReference type="PANTHER" id="PTHR43133:SF8">
    <property type="entry name" value="RNA POLYMERASE SIGMA FACTOR HI_1459-RELATED"/>
    <property type="match status" value="1"/>
</dbReference>
<evidence type="ECO:0000256" key="2">
    <source>
        <dbReference type="ARBA" id="ARBA00023015"/>
    </source>
</evidence>
<gene>
    <name evidence="8" type="ORF">PROAA_1560011</name>
</gene>
<evidence type="ECO:0000313" key="8">
    <source>
        <dbReference type="EMBL" id="SBT05509.1"/>
    </source>
</evidence>
<dbReference type="Proteomes" id="UP000199600">
    <property type="component" value="Unassembled WGS sequence"/>
</dbReference>
<dbReference type="NCBIfam" id="TIGR02937">
    <property type="entry name" value="sigma70-ECF"/>
    <property type="match status" value="1"/>
</dbReference>
<dbReference type="InterPro" id="IPR036388">
    <property type="entry name" value="WH-like_DNA-bd_sf"/>
</dbReference>
<dbReference type="InterPro" id="IPR013325">
    <property type="entry name" value="RNA_pol_sigma_r2"/>
</dbReference>
<dbReference type="Gene3D" id="1.10.10.10">
    <property type="entry name" value="Winged helix-like DNA-binding domain superfamily/Winged helix DNA-binding domain"/>
    <property type="match status" value="1"/>
</dbReference>
<evidence type="ECO:0000313" key="9">
    <source>
        <dbReference type="Proteomes" id="UP000199600"/>
    </source>
</evidence>
<dbReference type="InterPro" id="IPR039425">
    <property type="entry name" value="RNA_pol_sigma-70-like"/>
</dbReference>
<dbReference type="InterPro" id="IPR014284">
    <property type="entry name" value="RNA_pol_sigma-70_dom"/>
</dbReference>
<evidence type="ECO:0000259" key="6">
    <source>
        <dbReference type="Pfam" id="PF04542"/>
    </source>
</evidence>
<comment type="similarity">
    <text evidence="1">Belongs to the sigma-70 factor family. ECF subfamily.</text>
</comment>
<keyword evidence="4" id="KW-0238">DNA-binding</keyword>
<dbReference type="PANTHER" id="PTHR43133">
    <property type="entry name" value="RNA POLYMERASE ECF-TYPE SIGMA FACTO"/>
    <property type="match status" value="1"/>
</dbReference>
<evidence type="ECO:0000256" key="4">
    <source>
        <dbReference type="ARBA" id="ARBA00023125"/>
    </source>
</evidence>
<dbReference type="Pfam" id="PF08281">
    <property type="entry name" value="Sigma70_r4_2"/>
    <property type="match status" value="1"/>
</dbReference>
<feature type="domain" description="RNA polymerase sigma factor 70 region 4 type 2" evidence="7">
    <location>
        <begin position="132"/>
        <end position="181"/>
    </location>
</feature>
<feature type="domain" description="RNA polymerase sigma-70 region 2" evidence="6">
    <location>
        <begin position="25"/>
        <end position="92"/>
    </location>
</feature>
<dbReference type="RefSeq" id="WP_186410188.1">
    <property type="nucleotide sequence ID" value="NZ_FLQY01000064.1"/>
</dbReference>
<accession>A0A1A8XK01</accession>
<dbReference type="GO" id="GO:0016987">
    <property type="term" value="F:sigma factor activity"/>
    <property type="evidence" value="ECO:0007669"/>
    <property type="project" value="UniProtKB-KW"/>
</dbReference>
<dbReference type="SUPFAM" id="SSF88659">
    <property type="entry name" value="Sigma3 and sigma4 domains of RNA polymerase sigma factors"/>
    <property type="match status" value="1"/>
</dbReference>
<dbReference type="InterPro" id="IPR007627">
    <property type="entry name" value="RNA_pol_sigma70_r2"/>
</dbReference>
<dbReference type="Gene3D" id="1.10.1740.10">
    <property type="match status" value="1"/>
</dbReference>
<keyword evidence="2" id="KW-0805">Transcription regulation</keyword>
<sequence length="189" mass="21506">MEESRTDETLMLAYRDGDAAAFEVLYARHRGRLFRYLLHQCARREQADEMFQEVWMSVIRARGNYEVSAKFTTWLFRIAHNRLIDGYRARGRLAEFEADATDFEGDPPDHPAPTSGQPEQLYERALVAGNMVAAIEALPAPQREAFLLAAEGGLTVEEIGNATGTGYETAKSRLRYAYARLRSELRDLR</sequence>
<dbReference type="Pfam" id="PF04542">
    <property type="entry name" value="Sigma70_r2"/>
    <property type="match status" value="1"/>
</dbReference>
<dbReference type="InterPro" id="IPR013324">
    <property type="entry name" value="RNA_pol_sigma_r3/r4-like"/>
</dbReference>
<protein>
    <submittedName>
        <fullName evidence="8">RNA polymerase, sigma-24 subunit, ECF subfamily</fullName>
    </submittedName>
</protein>
<name>A0A1A8XK01_9RHOO</name>
<evidence type="ECO:0000256" key="3">
    <source>
        <dbReference type="ARBA" id="ARBA00023082"/>
    </source>
</evidence>
<evidence type="ECO:0000256" key="1">
    <source>
        <dbReference type="ARBA" id="ARBA00010641"/>
    </source>
</evidence>
<evidence type="ECO:0000259" key="7">
    <source>
        <dbReference type="Pfam" id="PF08281"/>
    </source>
</evidence>
<dbReference type="CDD" id="cd06171">
    <property type="entry name" value="Sigma70_r4"/>
    <property type="match status" value="1"/>
</dbReference>
<dbReference type="GO" id="GO:0003677">
    <property type="term" value="F:DNA binding"/>
    <property type="evidence" value="ECO:0007669"/>
    <property type="project" value="UniProtKB-KW"/>
</dbReference>
<dbReference type="GO" id="GO:0006352">
    <property type="term" value="P:DNA-templated transcription initiation"/>
    <property type="evidence" value="ECO:0007669"/>
    <property type="project" value="InterPro"/>
</dbReference>
<keyword evidence="9" id="KW-1185">Reference proteome</keyword>
<evidence type="ECO:0000256" key="5">
    <source>
        <dbReference type="ARBA" id="ARBA00023163"/>
    </source>
</evidence>
<dbReference type="NCBIfam" id="NF009166">
    <property type="entry name" value="PRK12513.1"/>
    <property type="match status" value="1"/>
</dbReference>
<dbReference type="AlphaFoldDB" id="A0A1A8XK01"/>
<organism evidence="8 9">
    <name type="scientific">Candidatus Propionivibrio aalborgensis</name>
    <dbReference type="NCBI Taxonomy" id="1860101"/>
    <lineage>
        <taxon>Bacteria</taxon>
        <taxon>Pseudomonadati</taxon>
        <taxon>Pseudomonadota</taxon>
        <taxon>Betaproteobacteria</taxon>
        <taxon>Rhodocyclales</taxon>
        <taxon>Rhodocyclaceae</taxon>
        <taxon>Propionivibrio</taxon>
    </lineage>
</organism>
<dbReference type="InterPro" id="IPR013249">
    <property type="entry name" value="RNA_pol_sigma70_r4_t2"/>
</dbReference>